<keyword evidence="2" id="KW-1185">Reference proteome</keyword>
<name>A0A8J7HV39_9NOST</name>
<dbReference type="EMBL" id="JAECZC010000052">
    <property type="protein sequence ID" value="MBH8564795.1"/>
    <property type="molecule type" value="Genomic_DNA"/>
</dbReference>
<gene>
    <name evidence="1" type="ORF">I8748_21855</name>
</gene>
<protein>
    <submittedName>
        <fullName evidence="1">Uncharacterized protein</fullName>
    </submittedName>
</protein>
<evidence type="ECO:0000313" key="1">
    <source>
        <dbReference type="EMBL" id="MBH8564795.1"/>
    </source>
</evidence>
<proteinExistence type="predicted"/>
<organism evidence="1 2">
    <name type="scientific">Amazonocrinis nigriterrae CENA67</name>
    <dbReference type="NCBI Taxonomy" id="2794033"/>
    <lineage>
        <taxon>Bacteria</taxon>
        <taxon>Bacillati</taxon>
        <taxon>Cyanobacteriota</taxon>
        <taxon>Cyanophyceae</taxon>
        <taxon>Nostocales</taxon>
        <taxon>Nostocaceae</taxon>
        <taxon>Amazonocrinis</taxon>
        <taxon>Amazonocrinis nigriterrae</taxon>
    </lineage>
</organism>
<dbReference type="RefSeq" id="WP_198126621.1">
    <property type="nucleotide sequence ID" value="NZ_JAECZC010000052.1"/>
</dbReference>
<reference evidence="1 2" key="1">
    <citation type="journal article" date="2021" name="Int. J. Syst. Evol. Microbiol.">
        <title>Amazonocrinis nigriterrae gen. nov., sp. nov., Atlanticothrix silvestris gen. nov., sp. nov. and Dendronalium phyllosphericum gen. nov., sp. nov., nostocacean cyanobacteria from Brazilian environments.</title>
        <authorList>
            <person name="Alvarenga D.O."/>
            <person name="Andreote A.P.D."/>
            <person name="Branco L.H.Z."/>
            <person name="Delbaje E."/>
            <person name="Cruz R.B."/>
            <person name="Varani A.M."/>
            <person name="Fiore M.F."/>
        </authorList>
    </citation>
    <scope>NUCLEOTIDE SEQUENCE [LARGE SCALE GENOMIC DNA]</scope>
    <source>
        <strain evidence="1 2">CENA67</strain>
    </source>
</reference>
<accession>A0A8J7HV39</accession>
<evidence type="ECO:0000313" key="2">
    <source>
        <dbReference type="Proteomes" id="UP000632766"/>
    </source>
</evidence>
<sequence>MSQSQKNFCFCTLALGKKYRLLTQQLAKDLEKNAPGTFLVIYTDEPKDFSQQSNTIAEKYRQTGILFCYHDKRFVLEKALSEFPVAIQIDADTRILKSVPDVLPFAGIVGRQENLVEHVKKYNPERLKAIKKVALKLNVPLETAPYVGESLCFVGRDNGKEKEFIKYWGMIGRYLELRGIHSGDGIAIGLAAAKVGWTINSDNWETFRKISQHLDASHELKTDNWFHNSQRRLSYHYRLNLARLMALKNFEFYYR</sequence>
<comment type="caution">
    <text evidence="1">The sequence shown here is derived from an EMBL/GenBank/DDBJ whole genome shotgun (WGS) entry which is preliminary data.</text>
</comment>
<dbReference type="AlphaFoldDB" id="A0A8J7HV39"/>
<dbReference type="Proteomes" id="UP000632766">
    <property type="component" value="Unassembled WGS sequence"/>
</dbReference>